<evidence type="ECO:0000313" key="1">
    <source>
        <dbReference type="EMBL" id="ADU96546.1"/>
    </source>
</evidence>
<accession>E8T5W2</accession>
<dbReference type="EMBL" id="CP002444">
    <property type="protein sequence ID" value="ADU96546.1"/>
    <property type="molecule type" value="Genomic_DNA"/>
</dbReference>
<evidence type="ECO:0000313" key="2">
    <source>
        <dbReference type="Proteomes" id="UP000006362"/>
    </source>
</evidence>
<dbReference type="Gene3D" id="3.40.50.300">
    <property type="entry name" value="P-loop containing nucleotide triphosphate hydrolases"/>
    <property type="match status" value="1"/>
</dbReference>
<dbReference type="RefSeq" id="WP_013537332.1">
    <property type="nucleotide sequence ID" value="NC_014926.1"/>
</dbReference>
<gene>
    <name evidence="1" type="ordered locus">Theam_0574</name>
</gene>
<dbReference type="KEGG" id="tam:Theam_0574"/>
<organism evidence="1 2">
    <name type="scientific">Thermovibrio ammonificans (strain DSM 15698 / JCM 12110 / HB-1)</name>
    <dbReference type="NCBI Taxonomy" id="648996"/>
    <lineage>
        <taxon>Bacteria</taxon>
        <taxon>Pseudomonadati</taxon>
        <taxon>Aquificota</taxon>
        <taxon>Aquificia</taxon>
        <taxon>Desulfurobacteriales</taxon>
        <taxon>Desulfurobacteriaceae</taxon>
        <taxon>Thermovibrio</taxon>
    </lineage>
</organism>
<sequence>MIGPFIVIGMHRSGTSLVTDLLESFGVFMGANKDSNAEALAFQELNRWVLSQVNGSWDFPEALKFLQGRHKALILEFLKRALASEWFAELFFGGRSGFERWGWKDPRNTLLLEFWLSLFPDAKVISVCRHPLSVALSLRNRQRRLLKEVSRRLKSLEGFSPEYLGFKFFGSPRVESVVEGAKLWALYEEEALGWRERLGDRCLFVKYESLLLQPERELHRLASFVGARVTEETIATLSEKFNTDRVKPFTESDEERFWAEAPERVISLASRLGYYNG</sequence>
<dbReference type="Proteomes" id="UP000006362">
    <property type="component" value="Chromosome"/>
</dbReference>
<proteinExistence type="predicted"/>
<dbReference type="HOGENOM" id="CLU_958848_0_0_0"/>
<reference evidence="1" key="1">
    <citation type="submission" date="2011-01" db="EMBL/GenBank/DDBJ databases">
        <title>Complete sequence of chromosome of Thermovibrio ammonificans HB-1.</title>
        <authorList>
            <consortium name="US DOE Joint Genome Institute"/>
            <person name="Lucas S."/>
            <person name="Copeland A."/>
            <person name="Lapidus A."/>
            <person name="Cheng J.-F."/>
            <person name="Goodwin L."/>
            <person name="Pitluck S."/>
            <person name="Davenport K."/>
            <person name="Detter J.C."/>
            <person name="Han C."/>
            <person name="Tapia R."/>
            <person name="Land M."/>
            <person name="Hauser L."/>
            <person name="Kyrpides N."/>
            <person name="Ivanova N."/>
            <person name="Ovchinnikova G."/>
            <person name="Vetriani C."/>
            <person name="Woyke T."/>
        </authorList>
    </citation>
    <scope>NUCLEOTIDE SEQUENCE [LARGE SCALE GENOMIC DNA]</scope>
    <source>
        <strain evidence="1">HB-1</strain>
    </source>
</reference>
<dbReference type="eggNOG" id="COG3551">
    <property type="taxonomic scope" value="Bacteria"/>
</dbReference>
<evidence type="ECO:0008006" key="3">
    <source>
        <dbReference type="Google" id="ProtNLM"/>
    </source>
</evidence>
<protein>
    <recommendedName>
        <fullName evidence="3">Sulfotransferase</fullName>
    </recommendedName>
</protein>
<keyword evidence="2" id="KW-1185">Reference proteome</keyword>
<dbReference type="SUPFAM" id="SSF52540">
    <property type="entry name" value="P-loop containing nucleoside triphosphate hydrolases"/>
    <property type="match status" value="1"/>
</dbReference>
<dbReference type="OrthoDB" id="9785185at2"/>
<dbReference type="Pfam" id="PF13469">
    <property type="entry name" value="Sulfotransfer_3"/>
    <property type="match status" value="1"/>
</dbReference>
<name>E8T5W2_THEA1</name>
<dbReference type="InterPro" id="IPR027417">
    <property type="entry name" value="P-loop_NTPase"/>
</dbReference>
<dbReference type="AlphaFoldDB" id="E8T5W2"/>
<dbReference type="STRING" id="648996.Theam_0574"/>